<keyword evidence="6" id="KW-1185">Reference proteome</keyword>
<keyword evidence="2 4" id="KW-0732">Signal</keyword>
<evidence type="ECO:0000313" key="6">
    <source>
        <dbReference type="Proteomes" id="UP000004318"/>
    </source>
</evidence>
<dbReference type="AlphaFoldDB" id="A3U091"/>
<dbReference type="GO" id="GO:0042597">
    <property type="term" value="C:periplasmic space"/>
    <property type="evidence" value="ECO:0007669"/>
    <property type="project" value="UniProtKB-SubCell"/>
</dbReference>
<sequence>MTFMRKLSGLSAAVLALTGTATFALAADFSWKMQSNLNPGEPGYIAAEDFAENVNRMSGGRIEIEMFPGGALFPLADGLESISLGIADLAVLTGGYFAGKMGPIANLETGVPGSLRTPLERYTFFYEEGFIDVVREAFAKQDVHYVAPQLSSSWDIMSKEPITSAADFEGLKIRTFGLEAEWFESLGASPVFMGGSEIYTALATGVLDAARWSSPAGNFKSSYHEVAKYYLSNSPMPVPNNFFAMNTGVWNSLPDDLKAVVEEAAKLSSFKYMSLTALNDADALNQMKEAGVEVTTIPDAEWAEMEAKAKTLWKAYAEEDELTAKAVKMLEDYMAKLGR</sequence>
<evidence type="ECO:0000256" key="3">
    <source>
        <dbReference type="ARBA" id="ARBA00022764"/>
    </source>
</evidence>
<feature type="signal peptide" evidence="4">
    <location>
        <begin position="1"/>
        <end position="26"/>
    </location>
</feature>
<dbReference type="PANTHER" id="PTHR33376:SF5">
    <property type="entry name" value="EXTRACYTOPLASMIC SOLUTE RECEPTOR PROTEIN"/>
    <property type="match status" value="1"/>
</dbReference>
<reference evidence="5 6" key="1">
    <citation type="journal article" date="2010" name="J. Bacteriol.">
        <title>Genome sequences of Oceanicola granulosus HTCC2516(T) and Oceanicola batsensis HTCC2597(TDelta).</title>
        <authorList>
            <person name="Thrash J.C."/>
            <person name="Cho J.C."/>
            <person name="Vergin K.L."/>
            <person name="Giovannoni S.J."/>
        </authorList>
    </citation>
    <scope>NUCLEOTIDE SEQUENCE [LARGE SCALE GENOMIC DNA]</scope>
    <source>
        <strain evidence="6">ATCC BAA-863 / DSM 15984 / KCTC 12145 / HTCC2597</strain>
    </source>
</reference>
<dbReference type="NCBIfam" id="NF037995">
    <property type="entry name" value="TRAP_S1"/>
    <property type="match status" value="1"/>
</dbReference>
<name>A3U091_PSEBH</name>
<evidence type="ECO:0000313" key="5">
    <source>
        <dbReference type="EMBL" id="EAQ02182.1"/>
    </source>
</evidence>
<dbReference type="EMBL" id="AAMO01000008">
    <property type="protein sequence ID" value="EAQ02182.1"/>
    <property type="molecule type" value="Genomic_DNA"/>
</dbReference>
<keyword evidence="3" id="KW-0574">Periplasm</keyword>
<feature type="chain" id="PRO_5002660071" evidence="4">
    <location>
        <begin position="27"/>
        <end position="339"/>
    </location>
</feature>
<evidence type="ECO:0000256" key="4">
    <source>
        <dbReference type="SAM" id="SignalP"/>
    </source>
</evidence>
<evidence type="ECO:0000256" key="2">
    <source>
        <dbReference type="ARBA" id="ARBA00022729"/>
    </source>
</evidence>
<dbReference type="PANTHER" id="PTHR33376">
    <property type="match status" value="1"/>
</dbReference>
<accession>A3U091</accession>
<dbReference type="InterPro" id="IPR038404">
    <property type="entry name" value="TRAP_DctP_sf"/>
</dbReference>
<dbReference type="HOGENOM" id="CLU_036176_0_0_5"/>
<dbReference type="STRING" id="252305.OB2597_18906"/>
<organism evidence="5 6">
    <name type="scientific">Pseudooceanicola batsensis (strain ATCC BAA-863 / DSM 15984 / KCTC 12145 / HTCC2597)</name>
    <name type="common">Oceanicola batsensis</name>
    <dbReference type="NCBI Taxonomy" id="252305"/>
    <lineage>
        <taxon>Bacteria</taxon>
        <taxon>Pseudomonadati</taxon>
        <taxon>Pseudomonadota</taxon>
        <taxon>Alphaproteobacteria</taxon>
        <taxon>Rhodobacterales</taxon>
        <taxon>Paracoccaceae</taxon>
        <taxon>Pseudooceanicola</taxon>
    </lineage>
</organism>
<proteinExistence type="predicted"/>
<protein>
    <submittedName>
        <fullName evidence="5">ABC transporter, solute-binding protein</fullName>
    </submittedName>
</protein>
<comment type="caution">
    <text evidence="5">The sequence shown here is derived from an EMBL/GenBank/DDBJ whole genome shotgun (WGS) entry which is preliminary data.</text>
</comment>
<evidence type="ECO:0000256" key="1">
    <source>
        <dbReference type="ARBA" id="ARBA00004418"/>
    </source>
</evidence>
<dbReference type="InterPro" id="IPR018389">
    <property type="entry name" value="DctP_fam"/>
</dbReference>
<dbReference type="Gene3D" id="3.40.190.170">
    <property type="entry name" value="Bacterial extracellular solute-binding protein, family 7"/>
    <property type="match status" value="1"/>
</dbReference>
<dbReference type="GO" id="GO:0055085">
    <property type="term" value="P:transmembrane transport"/>
    <property type="evidence" value="ECO:0007669"/>
    <property type="project" value="InterPro"/>
</dbReference>
<dbReference type="RefSeq" id="WP_009803724.1">
    <property type="nucleotide sequence ID" value="NZ_AAMO01000008.1"/>
</dbReference>
<dbReference type="Proteomes" id="UP000004318">
    <property type="component" value="Unassembled WGS sequence"/>
</dbReference>
<gene>
    <name evidence="5" type="ORF">OB2597_18906</name>
</gene>
<dbReference type="OrthoDB" id="9769667at2"/>
<dbReference type="Pfam" id="PF03480">
    <property type="entry name" value="DctP"/>
    <property type="match status" value="1"/>
</dbReference>
<comment type="subcellular location">
    <subcellularLocation>
        <location evidence="1">Periplasm</location>
    </subcellularLocation>
</comment>